<keyword evidence="3" id="KW-0472">Membrane</keyword>
<keyword evidence="1" id="KW-0175">Coiled coil</keyword>
<proteinExistence type="predicted"/>
<dbReference type="OMA" id="TSGQAQW"/>
<dbReference type="VEuPathDB" id="ToxoDB:EMWEY_00033070"/>
<organism evidence="5 6">
    <name type="scientific">Eimeria maxima</name>
    <name type="common">Coccidian parasite</name>
    <dbReference type="NCBI Taxonomy" id="5804"/>
    <lineage>
        <taxon>Eukaryota</taxon>
        <taxon>Sar</taxon>
        <taxon>Alveolata</taxon>
        <taxon>Apicomplexa</taxon>
        <taxon>Conoidasida</taxon>
        <taxon>Coccidia</taxon>
        <taxon>Eucoccidiorida</taxon>
        <taxon>Eimeriorina</taxon>
        <taxon>Eimeriidae</taxon>
        <taxon>Eimeria</taxon>
    </lineage>
</organism>
<feature type="region of interest" description="Disordered" evidence="2">
    <location>
        <begin position="740"/>
        <end position="768"/>
    </location>
</feature>
<gene>
    <name evidence="5" type="ORF">EMWEY_00033070</name>
</gene>
<evidence type="ECO:0000256" key="2">
    <source>
        <dbReference type="SAM" id="MobiDB-lite"/>
    </source>
</evidence>
<feature type="transmembrane region" description="Helical" evidence="3">
    <location>
        <begin position="1159"/>
        <end position="1182"/>
    </location>
</feature>
<feature type="compositionally biased region" description="Low complexity" evidence="2">
    <location>
        <begin position="1109"/>
        <end position="1122"/>
    </location>
</feature>
<feature type="compositionally biased region" description="Low complexity" evidence="2">
    <location>
        <begin position="1417"/>
        <end position="1427"/>
    </location>
</feature>
<feature type="chain" id="PRO_5004674742" evidence="4">
    <location>
        <begin position="19"/>
        <end position="1427"/>
    </location>
</feature>
<keyword evidence="6" id="KW-1185">Reference proteome</keyword>
<name>U6LZ74_EIMMA</name>
<feature type="region of interest" description="Disordered" evidence="2">
    <location>
        <begin position="1343"/>
        <end position="1427"/>
    </location>
</feature>
<accession>U6LZ74</accession>
<feature type="coiled-coil region" evidence="1">
    <location>
        <begin position="778"/>
        <end position="896"/>
    </location>
</feature>
<feature type="region of interest" description="Disordered" evidence="2">
    <location>
        <begin position="988"/>
        <end position="1036"/>
    </location>
</feature>
<feature type="coiled-coil region" evidence="1">
    <location>
        <begin position="499"/>
        <end position="595"/>
    </location>
</feature>
<dbReference type="EMBL" id="HG719247">
    <property type="protein sequence ID" value="CDJ57267.1"/>
    <property type="molecule type" value="Genomic_DNA"/>
</dbReference>
<dbReference type="RefSeq" id="XP_013333917.1">
    <property type="nucleotide sequence ID" value="XM_013478463.1"/>
</dbReference>
<dbReference type="GeneID" id="25337293"/>
<keyword evidence="3" id="KW-0812">Transmembrane</keyword>
<evidence type="ECO:0000313" key="6">
    <source>
        <dbReference type="Proteomes" id="UP000030763"/>
    </source>
</evidence>
<feature type="compositionally biased region" description="Low complexity" evidence="2">
    <location>
        <begin position="1020"/>
        <end position="1036"/>
    </location>
</feature>
<reference evidence="5" key="1">
    <citation type="submission" date="2013-10" db="EMBL/GenBank/DDBJ databases">
        <title>Genomic analysis of the causative agents of coccidiosis in chickens.</title>
        <authorList>
            <person name="Reid A.J."/>
            <person name="Blake D."/>
            <person name="Billington K."/>
            <person name="Browne H."/>
            <person name="Dunn M."/>
            <person name="Hung S."/>
            <person name="Kawahara F."/>
            <person name="Miranda-Saavedra D."/>
            <person name="Mourier T."/>
            <person name="Nagra H."/>
            <person name="Otto T.D."/>
            <person name="Rawlings N."/>
            <person name="Sanchez A."/>
            <person name="Sanders M."/>
            <person name="Subramaniam C."/>
            <person name="Tay Y."/>
            <person name="Dear P."/>
            <person name="Doerig C."/>
            <person name="Gruber A."/>
            <person name="Parkinson J."/>
            <person name="Shirley M."/>
            <person name="Wan K.L."/>
            <person name="Berriman M."/>
            <person name="Tomley F."/>
            <person name="Pain A."/>
        </authorList>
    </citation>
    <scope>NUCLEOTIDE SEQUENCE [LARGE SCALE GENOMIC DNA]</scope>
    <source>
        <strain evidence="5">Weybridge</strain>
    </source>
</reference>
<evidence type="ECO:0000313" key="5">
    <source>
        <dbReference type="EMBL" id="CDJ57267.1"/>
    </source>
</evidence>
<dbReference type="OrthoDB" id="346999at2759"/>
<dbReference type="Proteomes" id="UP000030763">
    <property type="component" value="Unassembled WGS sequence"/>
</dbReference>
<evidence type="ECO:0000256" key="4">
    <source>
        <dbReference type="SAM" id="SignalP"/>
    </source>
</evidence>
<feature type="compositionally biased region" description="Basic and acidic residues" evidence="2">
    <location>
        <begin position="1351"/>
        <end position="1360"/>
    </location>
</feature>
<keyword evidence="4" id="KW-0732">Signal</keyword>
<reference evidence="5" key="2">
    <citation type="submission" date="2013-10" db="EMBL/GenBank/DDBJ databases">
        <authorList>
            <person name="Aslett M."/>
        </authorList>
    </citation>
    <scope>NUCLEOTIDE SEQUENCE [LARGE SCALE GENOMIC DNA]</scope>
    <source>
        <strain evidence="5">Weybridge</strain>
    </source>
</reference>
<protein>
    <submittedName>
        <fullName evidence="5">Myosin heavy chain, putative</fullName>
    </submittedName>
</protein>
<feature type="region of interest" description="Disordered" evidence="2">
    <location>
        <begin position="659"/>
        <end position="687"/>
    </location>
</feature>
<feature type="compositionally biased region" description="Polar residues" evidence="2">
    <location>
        <begin position="1195"/>
        <end position="1206"/>
    </location>
</feature>
<feature type="region of interest" description="Disordered" evidence="2">
    <location>
        <begin position="916"/>
        <end position="935"/>
    </location>
</feature>
<keyword evidence="3" id="KW-1133">Transmembrane helix</keyword>
<feature type="signal peptide" evidence="4">
    <location>
        <begin position="1"/>
        <end position="18"/>
    </location>
</feature>
<feature type="region of interest" description="Disordered" evidence="2">
    <location>
        <begin position="1109"/>
        <end position="1155"/>
    </location>
</feature>
<feature type="compositionally biased region" description="Low complexity" evidence="2">
    <location>
        <begin position="1375"/>
        <end position="1393"/>
    </location>
</feature>
<evidence type="ECO:0000256" key="3">
    <source>
        <dbReference type="SAM" id="Phobius"/>
    </source>
</evidence>
<feature type="compositionally biased region" description="Polar residues" evidence="2">
    <location>
        <begin position="988"/>
        <end position="1016"/>
    </location>
</feature>
<evidence type="ECO:0000256" key="1">
    <source>
        <dbReference type="SAM" id="Coils"/>
    </source>
</evidence>
<feature type="region of interest" description="Disordered" evidence="2">
    <location>
        <begin position="1189"/>
        <end position="1263"/>
    </location>
</feature>
<sequence length="1427" mass="152816">MVTRWRCLVVAAIGVTAGGLPLFGSGVEASAAGPDQDDLSVRNYAQRLAVTADDAKLDQWQKEVDEGIAKYREELKSGYPAKPTRESLHPKSRFSLAEAPGDVFRFTKQPSPRIYDFESVGNEHIKRMVEADVFLREVKVLEDPLRDAKAIVEKVEQMVEVLKALGPRLREEVDAIEAKSTHTLELLKRGLSAEKLKSLAQFEAQAKAELEAAKKMAESIQLADGAVVKSTTEAGRLLRLASQMVEGMGPEAAGVRKAMRNMELQLSHLVASSGAEMESSVRHIKRAGEQLAALTKSFQEGMEELKQRRTLLQLVEEAEKTLQLTEDELRTIVGLGLASGQIRKDAQAAEAAHDSLTLQQLLQRAGDMSLRVEEAVEAAKALLADLSLRVQAVDSMVASVQSESLKARGVSAAEGLRTRGEHLQKKLKHKATQASDAIAAVKEEVSRQLGRTLSQYSTAISEGDAWVRQAAHQHRMLNAALLARTEEAAAARKAADQFNKMLMEDIEEAQNKVTSGQAQWSDLEKHYKFDSRRAAAERYMDDARSAALRAAAALRSAERQAEDFYGEAGQTIEDLKKLEKKVQEVAEAFRRQQDGLVKEHQRLEAAGAAAAAAAAAAEAAAAQKRAESASKIASRFASQRQDVHQQVEETKAALAEIGKKLQQQQQQQPQAKPAKEGTSVEEGLSSKEVINRYGRKASEHLTHGEQHLERAKELKAQMQKVQGTLSVDVKELKAALKRNSIQDRLKESSSSSKQGGGPVQRPSSGGLSETLQRRVVHLVALGGELKKQEEACMKAQREAQKAAANVRLASLRAVVGDGPLGISDMGAQELQTVLQDADAAAEDVAKKGHQLEKELQKFRDQEGGDGALEQMLEDVLKQLRQLLSHADSRLENIMKLGVPAFEALVLQTQQAAENLHAARQKQTAEGEGPDADSAAAAAAAAADAFAAGEGRARQLGEFLRGEAEDVEVCASRVSSSLDELKAFSESNKIVTPGSSSSSEAPDSQTTHASAGGTSRRLSVAADKSTSPSSKAAPAVVSLSDLQQTSADLKTRAGDAKAGLDSRLQHLEALRNLGNEAPPAVAAASYGAAAKQYLTPESTEDTASSSIAAEAGAAAGKGDSSGTSGEGDGLDEPQEEERQEEEQGAGKEEEREEGTSSPNLYLAVGIASGVLLLLGLSSCGFYARRQRGRRLKSLKQGASTSTANQQDPAGGGDLAGEAGAFSSPTRDFDEATHAGGAAADQEDISSTAGHEEGHEETMPGAVGGGAVAGGGAAVFGAVAAQEIMGGDLEMGAVETSRRRYLVDDHHLVARELSHSQPPRCRTPLVFFNSSTVAGPQVQGAIAAPSVQTARMWESRQREGSYRGRSASPTMGHHKQQYVQQQLQQQQLLQEQEQQQSKRARELENLEAAVKLEQESEDSQASSSTLHQI</sequence>
<feature type="compositionally biased region" description="Basic and acidic residues" evidence="2">
    <location>
        <begin position="1397"/>
        <end position="1412"/>
    </location>
</feature>
<feature type="compositionally biased region" description="Low complexity" evidence="2">
    <location>
        <begin position="662"/>
        <end position="672"/>
    </location>
</feature>
<feature type="compositionally biased region" description="Acidic residues" evidence="2">
    <location>
        <begin position="1127"/>
        <end position="1142"/>
    </location>
</feature>